<organism evidence="5 6">
    <name type="scientific">Victivallis lenta</name>
    <dbReference type="NCBI Taxonomy" id="2606640"/>
    <lineage>
        <taxon>Bacteria</taxon>
        <taxon>Pseudomonadati</taxon>
        <taxon>Lentisphaerota</taxon>
        <taxon>Lentisphaeria</taxon>
        <taxon>Victivallales</taxon>
        <taxon>Victivallaceae</taxon>
        <taxon>Victivallis</taxon>
    </lineage>
</organism>
<dbReference type="GO" id="GO:0046872">
    <property type="term" value="F:metal ion binding"/>
    <property type="evidence" value="ECO:0007669"/>
    <property type="project" value="InterPro"/>
</dbReference>
<dbReference type="SUPFAM" id="SSF53807">
    <property type="entry name" value="Helical backbone' metal receptor"/>
    <property type="match status" value="1"/>
</dbReference>
<gene>
    <name evidence="5" type="ORF">FYJ85_07785</name>
</gene>
<evidence type="ECO:0000256" key="3">
    <source>
        <dbReference type="ARBA" id="ARBA00022729"/>
    </source>
</evidence>
<dbReference type="PANTHER" id="PTHR42953">
    <property type="entry name" value="HIGH-AFFINITY ZINC UPTAKE SYSTEM PROTEIN ZNUA-RELATED"/>
    <property type="match status" value="1"/>
</dbReference>
<dbReference type="InterPro" id="IPR050492">
    <property type="entry name" value="Bact_metal-bind_prot9"/>
</dbReference>
<comment type="caution">
    <text evidence="5">The sequence shown here is derived from an EMBL/GenBank/DDBJ whole genome shotgun (WGS) entry which is preliminary data.</text>
</comment>
<accession>A0A844G339</accession>
<reference evidence="5 6" key="1">
    <citation type="submission" date="2019-08" db="EMBL/GenBank/DDBJ databases">
        <title>In-depth cultivation of the pig gut microbiome towards novel bacterial diversity and tailored functional studies.</title>
        <authorList>
            <person name="Wylensek D."/>
            <person name="Hitch T.C.A."/>
            <person name="Clavel T."/>
        </authorList>
    </citation>
    <scope>NUCLEOTIDE SEQUENCE [LARGE SCALE GENOMIC DNA]</scope>
    <source>
        <strain evidence="5 6">BBE-744-WT-12</strain>
    </source>
</reference>
<evidence type="ECO:0000313" key="5">
    <source>
        <dbReference type="EMBL" id="MST96948.1"/>
    </source>
</evidence>
<proteinExistence type="inferred from homology"/>
<feature type="region of interest" description="Disordered" evidence="4">
    <location>
        <begin position="55"/>
        <end position="74"/>
    </location>
</feature>
<dbReference type="AlphaFoldDB" id="A0A844G339"/>
<dbReference type="GO" id="GO:0030001">
    <property type="term" value="P:metal ion transport"/>
    <property type="evidence" value="ECO:0007669"/>
    <property type="project" value="InterPro"/>
</dbReference>
<keyword evidence="2" id="KW-0813">Transport</keyword>
<evidence type="ECO:0008006" key="7">
    <source>
        <dbReference type="Google" id="ProtNLM"/>
    </source>
</evidence>
<comment type="similarity">
    <text evidence="1">Belongs to the bacterial solute-binding protein 9 family.</text>
</comment>
<evidence type="ECO:0000256" key="4">
    <source>
        <dbReference type="SAM" id="MobiDB-lite"/>
    </source>
</evidence>
<evidence type="ECO:0000256" key="1">
    <source>
        <dbReference type="ARBA" id="ARBA00011028"/>
    </source>
</evidence>
<dbReference type="RefSeq" id="WP_154417734.1">
    <property type="nucleotide sequence ID" value="NZ_VUNS01000006.1"/>
</dbReference>
<name>A0A844G339_9BACT</name>
<evidence type="ECO:0000313" key="6">
    <source>
        <dbReference type="Proteomes" id="UP000435649"/>
    </source>
</evidence>
<dbReference type="PROSITE" id="PS51257">
    <property type="entry name" value="PROKAR_LIPOPROTEIN"/>
    <property type="match status" value="1"/>
</dbReference>
<dbReference type="Gene3D" id="3.40.50.1980">
    <property type="entry name" value="Nitrogenase molybdenum iron protein domain"/>
    <property type="match status" value="2"/>
</dbReference>
<dbReference type="InterPro" id="IPR006127">
    <property type="entry name" value="ZnuA-like"/>
</dbReference>
<evidence type="ECO:0000256" key="2">
    <source>
        <dbReference type="ARBA" id="ARBA00022448"/>
    </source>
</evidence>
<keyword evidence="3" id="KW-0732">Signal</keyword>
<dbReference type="PANTHER" id="PTHR42953:SF3">
    <property type="entry name" value="HIGH-AFFINITY ZINC UPTAKE SYSTEM PROTEIN ZNUA"/>
    <property type="match status" value="1"/>
</dbReference>
<dbReference type="EMBL" id="VUNS01000006">
    <property type="protein sequence ID" value="MST96948.1"/>
    <property type="molecule type" value="Genomic_DNA"/>
</dbReference>
<dbReference type="Proteomes" id="UP000435649">
    <property type="component" value="Unassembled WGS sequence"/>
</dbReference>
<dbReference type="Pfam" id="PF01297">
    <property type="entry name" value="ZnuA"/>
    <property type="match status" value="1"/>
</dbReference>
<keyword evidence="6" id="KW-1185">Reference proteome</keyword>
<protein>
    <recommendedName>
        <fullName evidence="7">Zinc transport system substrate-binding protein</fullName>
    </recommendedName>
</protein>
<sequence length="339" mass="36425">MGLRKIHLAIPLLAALILAGCGEEKKSAGDGRMPVYSGLPPVAFLASAVGGERVDSHSMLPEGRSPHDYSPGPREVRGVVSSRLFFTTGMSFENTVSRALAPERTRIVDVSAGVERIPFDGVGCDDPSHRHEGAAVHDHDCGHNHKHGEVCTHDHDRAGEAPCDDCAKDHAHGASDPHVWLSAHNAAVMAENIAKALSEADPAGAAVYAANLEALKRKLREGEEYAKRSLAPYAGREFYVYHPAFGYFAKMVNLRQEAIELGGREATPKRLSEIIRRALENRVRVVFVQPQFNPNSARALGNAIGGKVAPLDALAADIPANIRAMTDALIEGFASEGRK</sequence>